<dbReference type="OrthoDB" id="423559at2759"/>
<evidence type="ECO:0000313" key="8">
    <source>
        <dbReference type="EMBL" id="CAH1134952.1"/>
    </source>
</evidence>
<dbReference type="InterPro" id="IPR013083">
    <property type="entry name" value="Znf_RING/FYVE/PHD"/>
</dbReference>
<evidence type="ECO:0000256" key="4">
    <source>
        <dbReference type="ARBA" id="ARBA00022833"/>
    </source>
</evidence>
<dbReference type="Pfam" id="PF21325">
    <property type="entry name" value="SHPRH_helical-1st"/>
    <property type="match status" value="1"/>
</dbReference>
<feature type="domain" description="Zinc finger PHD-type" evidence="5">
    <location>
        <begin position="381"/>
        <end position="422"/>
    </location>
</feature>
<evidence type="ECO:0000256" key="3">
    <source>
        <dbReference type="ARBA" id="ARBA00022801"/>
    </source>
</evidence>
<evidence type="ECO:0000256" key="2">
    <source>
        <dbReference type="ARBA" id="ARBA00022771"/>
    </source>
</evidence>
<dbReference type="InterPro" id="IPR038718">
    <property type="entry name" value="SNF2-like_sf"/>
</dbReference>
<dbReference type="Pfam" id="PF00176">
    <property type="entry name" value="SNF2-rel_dom"/>
    <property type="match status" value="1"/>
</dbReference>
<dbReference type="CDD" id="cd18793">
    <property type="entry name" value="SF2_C_SNF"/>
    <property type="match status" value="1"/>
</dbReference>
<sequence>MGRTKNTPSKRGNTLFSALSTIGEFVPLHRPKKYIKKKSRTTVPSYKVILVQEQHEQYYLGDVRVGSTSNVFPENVNSCTTSFTSNEDRDAILLNLNGDCDLVVQALENIDFLKDFIQTKMFSFKIYTQDENCVYFKVYLTVIPLPKFYPKLAKCIQTAFSLFYNVNAPDAIEKSKTQESLSCSELKEVYEKLLDMRDDSEYSHVKKTPIPFLKPVLRPYQEKSLQWMIYRETKSNDFNSTIHPLYQNIQLKSGLEIYYDKYTTWIEKNIPLVQSQWKGGILADEMGLGKTVEVLALILSHRYDENCDSTVPNENEELVIMNQSKKRKLNINDQTYVEPKKIKTHAKKSSTFQALQTIYNRTLSEYCTTEVRSKPKIIQVQCICGNNIEKDCVQCEDCDKLQHSQCLGYKEEFGPYKCPQCWAKADLINSKATLIVTPAALRRQWCKEMKTHLKSGLNVLNYQGNNATPVYPTEFQNYDIIITTYNVLQAEMRLTETSQELNMRNARKYWPGGSPLVRVKWWRLCLDEAQTVESPTSIISAMAGKIIACHRWAVTGTPISKGVSDIYGLIDYLKMEPYNDPATWRHILYDNYVRGDTKPMFEFLSKVLWRTTKDSVLDQINIPQQTQELHLVELSAVEKFSYKQQHNRCAKDFLAISRKYPADLALEKMNKSDLRNLMAPLFSLRQACSDPSTARGNDRDLPLNKNTSSMKELLEAIILRNKNDCEEKLRLMISAINGASGIQLLMDDPDQAIRGYRRVLQLAAEFSSNEKNNQLTVDKLPLIHAMHNLAELLDMYQSNDHTLRDSTLRQDCIELEKQYIEKFMIASAAGKEACQTISDNIEELKDDFNLDFGQWYSDGFDWIALSNFENDLISRIDSQAIASAIDCDLRNDNCLTLRRTVYNWHATIFELRDKLFKLIDSMYEQDEETKQLLIVDGLVESAMDCHLRPQLVKGKKIKTKKCKVCLANRSLQNYEENLFTVKNRGDNIDEMSLIRFSKLRIEELILKALLGLMKSRDANPELIKDGETQMQLFDVLKKEFKEIRKVWTLLDQQVCAQDELDICKVRFQLKTAEDSKTKANRDLQNLTNETHKDNLNLIPFRQLPYQELGLKTDEQRYNAELQVLLGTRNYLNTLNQQQFEGCATDPCPICRCSLEDTWVILLCAHTYCLKCFETLVNKNMCPPYHIYCCVCRLKQSIQEVGYIKGTNVKDENNKEPQTKVLGDFSKKIQAAIQLVLNLKNKDPYVKVLLFSTWTPVLRLLKRALTMNDIKSGIAEATSTSEKTIEAFKDPVEKITVLLLPIKLGSRGLNLIEATHVILLEPLLNPADELQAVGRVHRIGQTKPTVVHKFLVKDTVEEALHNATSSNASEWEKGKINVGLLKGLFENNNVELVG</sequence>
<dbReference type="InterPro" id="IPR048686">
    <property type="entry name" value="SHPRH_helical_1st"/>
</dbReference>
<evidence type="ECO:0000259" key="7">
    <source>
        <dbReference type="SMART" id="SM00490"/>
    </source>
</evidence>
<dbReference type="SMART" id="SM00490">
    <property type="entry name" value="HELICc"/>
    <property type="match status" value="1"/>
</dbReference>
<protein>
    <recommendedName>
        <fullName evidence="10">E3 ubiquitin-protein ligase SHPRH</fullName>
    </recommendedName>
</protein>
<organism evidence="8 9">
    <name type="scientific">Ceutorhynchus assimilis</name>
    <name type="common">cabbage seed weevil</name>
    <dbReference type="NCBI Taxonomy" id="467358"/>
    <lineage>
        <taxon>Eukaryota</taxon>
        <taxon>Metazoa</taxon>
        <taxon>Ecdysozoa</taxon>
        <taxon>Arthropoda</taxon>
        <taxon>Hexapoda</taxon>
        <taxon>Insecta</taxon>
        <taxon>Pterygota</taxon>
        <taxon>Neoptera</taxon>
        <taxon>Endopterygota</taxon>
        <taxon>Coleoptera</taxon>
        <taxon>Polyphaga</taxon>
        <taxon>Cucujiformia</taxon>
        <taxon>Curculionidae</taxon>
        <taxon>Ceutorhynchinae</taxon>
        <taxon>Ceutorhynchus</taxon>
    </lineage>
</organism>
<dbReference type="GO" id="GO:0005634">
    <property type="term" value="C:nucleus"/>
    <property type="evidence" value="ECO:0007669"/>
    <property type="project" value="TreeGrafter"/>
</dbReference>
<dbReference type="SUPFAM" id="SSF57903">
    <property type="entry name" value="FYVE/PHD zinc finger"/>
    <property type="match status" value="1"/>
</dbReference>
<dbReference type="GO" id="GO:0005524">
    <property type="term" value="F:ATP binding"/>
    <property type="evidence" value="ECO:0007669"/>
    <property type="project" value="InterPro"/>
</dbReference>
<dbReference type="GO" id="GO:0008270">
    <property type="term" value="F:zinc ion binding"/>
    <property type="evidence" value="ECO:0007669"/>
    <property type="project" value="UniProtKB-KW"/>
</dbReference>
<dbReference type="PANTHER" id="PTHR45865:SF1">
    <property type="entry name" value="E3 UBIQUITIN-PROTEIN LIGASE SHPRH"/>
    <property type="match status" value="1"/>
</dbReference>
<dbReference type="PROSITE" id="PS01359">
    <property type="entry name" value="ZF_PHD_1"/>
    <property type="match status" value="1"/>
</dbReference>
<dbReference type="Gene3D" id="3.30.40.10">
    <property type="entry name" value="Zinc/RING finger domain, C3HC4 (zinc finger)"/>
    <property type="match status" value="2"/>
</dbReference>
<evidence type="ECO:0000259" key="5">
    <source>
        <dbReference type="SMART" id="SM00249"/>
    </source>
</evidence>
<dbReference type="InterPro" id="IPR027417">
    <property type="entry name" value="P-loop_NTPase"/>
</dbReference>
<dbReference type="SMART" id="SM00487">
    <property type="entry name" value="DEXDc"/>
    <property type="match status" value="1"/>
</dbReference>
<dbReference type="Proteomes" id="UP001152799">
    <property type="component" value="Chromosome 8"/>
</dbReference>
<dbReference type="Gene3D" id="3.40.50.300">
    <property type="entry name" value="P-loop containing nucleotide triphosphate hydrolases"/>
    <property type="match status" value="1"/>
</dbReference>
<dbReference type="SMART" id="SM00249">
    <property type="entry name" value="PHD"/>
    <property type="match status" value="1"/>
</dbReference>
<dbReference type="InterPro" id="IPR049730">
    <property type="entry name" value="SNF2/RAD54-like_C"/>
</dbReference>
<name>A0A9P0DJF6_9CUCU</name>
<gene>
    <name evidence="8" type="ORF">CEUTPL_LOCUS13331</name>
</gene>
<dbReference type="Gene3D" id="3.40.50.10810">
    <property type="entry name" value="Tandem AAA-ATPase domain"/>
    <property type="match status" value="2"/>
</dbReference>
<keyword evidence="3" id="KW-0378">Hydrolase</keyword>
<dbReference type="InterPro" id="IPR048695">
    <property type="entry name" value="SHPRH_helical_2nd"/>
</dbReference>
<dbReference type="InterPro" id="IPR011011">
    <property type="entry name" value="Znf_FYVE_PHD"/>
</dbReference>
<evidence type="ECO:0000259" key="6">
    <source>
        <dbReference type="SMART" id="SM00487"/>
    </source>
</evidence>
<dbReference type="GO" id="GO:0000209">
    <property type="term" value="P:protein polyubiquitination"/>
    <property type="evidence" value="ECO:0007669"/>
    <property type="project" value="TreeGrafter"/>
</dbReference>
<dbReference type="GO" id="GO:0016787">
    <property type="term" value="F:hydrolase activity"/>
    <property type="evidence" value="ECO:0007669"/>
    <property type="project" value="UniProtKB-KW"/>
</dbReference>
<dbReference type="EMBL" id="OU892284">
    <property type="protein sequence ID" value="CAH1134952.1"/>
    <property type="molecule type" value="Genomic_DNA"/>
</dbReference>
<feature type="domain" description="Helicase ATP-binding" evidence="6">
    <location>
        <begin position="213"/>
        <end position="588"/>
    </location>
</feature>
<dbReference type="InterPro" id="IPR052583">
    <property type="entry name" value="ATP-helicase/E3_Ub-Ligase"/>
</dbReference>
<dbReference type="InterPro" id="IPR019786">
    <property type="entry name" value="Zinc_finger_PHD-type_CS"/>
</dbReference>
<feature type="domain" description="Helicase C-terminal" evidence="7">
    <location>
        <begin position="1258"/>
        <end position="1339"/>
    </location>
</feature>
<dbReference type="Pfam" id="PF00271">
    <property type="entry name" value="Helicase_C"/>
    <property type="match status" value="1"/>
</dbReference>
<evidence type="ECO:0000313" key="9">
    <source>
        <dbReference type="Proteomes" id="UP001152799"/>
    </source>
</evidence>
<reference evidence="8" key="1">
    <citation type="submission" date="2022-01" db="EMBL/GenBank/DDBJ databases">
        <authorList>
            <person name="King R."/>
        </authorList>
    </citation>
    <scope>NUCLEOTIDE SEQUENCE</scope>
</reference>
<keyword evidence="2" id="KW-0863">Zinc-finger</keyword>
<proteinExistence type="predicted"/>
<dbReference type="SUPFAM" id="SSF52540">
    <property type="entry name" value="P-loop containing nucleoside triphosphate hydrolases"/>
    <property type="match status" value="2"/>
</dbReference>
<dbReference type="InterPro" id="IPR014001">
    <property type="entry name" value="Helicase_ATP-bd"/>
</dbReference>
<keyword evidence="4" id="KW-0862">Zinc</keyword>
<dbReference type="InterPro" id="IPR001650">
    <property type="entry name" value="Helicase_C-like"/>
</dbReference>
<dbReference type="SUPFAM" id="SSF57850">
    <property type="entry name" value="RING/U-box"/>
    <property type="match status" value="1"/>
</dbReference>
<evidence type="ECO:0000256" key="1">
    <source>
        <dbReference type="ARBA" id="ARBA00022723"/>
    </source>
</evidence>
<dbReference type="GO" id="GO:0061630">
    <property type="term" value="F:ubiquitin protein ligase activity"/>
    <property type="evidence" value="ECO:0007669"/>
    <property type="project" value="TreeGrafter"/>
</dbReference>
<dbReference type="GO" id="GO:0006974">
    <property type="term" value="P:DNA damage response"/>
    <property type="evidence" value="ECO:0007669"/>
    <property type="project" value="TreeGrafter"/>
</dbReference>
<dbReference type="InterPro" id="IPR000330">
    <property type="entry name" value="SNF2_N"/>
</dbReference>
<keyword evidence="9" id="KW-1185">Reference proteome</keyword>
<dbReference type="Pfam" id="PF21324">
    <property type="entry name" value="SHPRH_helical-2nd"/>
    <property type="match status" value="1"/>
</dbReference>
<accession>A0A9P0DJF6</accession>
<dbReference type="InterPro" id="IPR001965">
    <property type="entry name" value="Znf_PHD"/>
</dbReference>
<evidence type="ECO:0008006" key="10">
    <source>
        <dbReference type="Google" id="ProtNLM"/>
    </source>
</evidence>
<dbReference type="PANTHER" id="PTHR45865">
    <property type="entry name" value="E3 UBIQUITIN-PROTEIN LIGASE SHPRH FAMILY MEMBER"/>
    <property type="match status" value="1"/>
</dbReference>
<keyword evidence="1" id="KW-0479">Metal-binding</keyword>